<organism evidence="6 7">
    <name type="scientific">Novosphingobium cyanobacteriorum</name>
    <dbReference type="NCBI Taxonomy" id="3024215"/>
    <lineage>
        <taxon>Bacteria</taxon>
        <taxon>Pseudomonadati</taxon>
        <taxon>Pseudomonadota</taxon>
        <taxon>Alphaproteobacteria</taxon>
        <taxon>Sphingomonadales</taxon>
        <taxon>Sphingomonadaceae</taxon>
        <taxon>Novosphingobium</taxon>
    </lineage>
</organism>
<evidence type="ECO:0000313" key="6">
    <source>
        <dbReference type="EMBL" id="MDF8334468.1"/>
    </source>
</evidence>
<accession>A0ABT6CKL5</accession>
<comment type="caution">
    <text evidence="6">The sequence shown here is derived from an EMBL/GenBank/DDBJ whole genome shotgun (WGS) entry which is preliminary data.</text>
</comment>
<keyword evidence="3" id="KW-0479">Metal-binding</keyword>
<dbReference type="Proteomes" id="UP001222770">
    <property type="component" value="Unassembled WGS sequence"/>
</dbReference>
<dbReference type="CDD" id="cd00454">
    <property type="entry name" value="TrHb1_N"/>
    <property type="match status" value="1"/>
</dbReference>
<keyword evidence="1" id="KW-0813">Transport</keyword>
<dbReference type="InterPro" id="IPR012292">
    <property type="entry name" value="Globin/Proto"/>
</dbReference>
<dbReference type="Gene3D" id="1.10.490.10">
    <property type="entry name" value="Globins"/>
    <property type="match status" value="1"/>
</dbReference>
<proteinExistence type="predicted"/>
<sequence>MAPSAVMAQEVPPAAESGEAPGDAQVDRDAPVDWDREFGVVRKTRDPVTGEIPVDPYVQSDANAGASPFTGEGMARAFGGQPGIRRVVDRFVELNTTDPRIKAIFGEHDMVRLRRTLFEQFCLILNAGCHYTGRDMKSSHKGLGSTRADLNALVENLQQAMRENGVGFAAQNRFLSKLAPMDADVSERGEKRLLGKRR</sequence>
<dbReference type="Pfam" id="PF01152">
    <property type="entry name" value="Bac_globin"/>
    <property type="match status" value="1"/>
</dbReference>
<keyword evidence="7" id="KW-1185">Reference proteome</keyword>
<dbReference type="EMBL" id="JAROCY010000014">
    <property type="protein sequence ID" value="MDF8334468.1"/>
    <property type="molecule type" value="Genomic_DNA"/>
</dbReference>
<keyword evidence="2" id="KW-0349">Heme</keyword>
<gene>
    <name evidence="6" type="ORF">POM99_14770</name>
</gene>
<dbReference type="InterPro" id="IPR009050">
    <property type="entry name" value="Globin-like_sf"/>
</dbReference>
<feature type="region of interest" description="Disordered" evidence="5">
    <location>
        <begin position="1"/>
        <end position="31"/>
    </location>
</feature>
<protein>
    <submittedName>
        <fullName evidence="6">Group 1 truncated hemoglobin</fullName>
    </submittedName>
</protein>
<evidence type="ECO:0000256" key="1">
    <source>
        <dbReference type="ARBA" id="ARBA00022448"/>
    </source>
</evidence>
<evidence type="ECO:0000256" key="2">
    <source>
        <dbReference type="ARBA" id="ARBA00022617"/>
    </source>
</evidence>
<keyword evidence="4" id="KW-0408">Iron</keyword>
<evidence type="ECO:0000256" key="5">
    <source>
        <dbReference type="SAM" id="MobiDB-lite"/>
    </source>
</evidence>
<name>A0ABT6CKL5_9SPHN</name>
<evidence type="ECO:0000256" key="3">
    <source>
        <dbReference type="ARBA" id="ARBA00022723"/>
    </source>
</evidence>
<dbReference type="InterPro" id="IPR001486">
    <property type="entry name" value="Hemoglobin_trunc"/>
</dbReference>
<evidence type="ECO:0000313" key="7">
    <source>
        <dbReference type="Proteomes" id="UP001222770"/>
    </source>
</evidence>
<reference evidence="6 7" key="1">
    <citation type="submission" date="2023-03" db="EMBL/GenBank/DDBJ databases">
        <title>Novosphingobium cyanobacteriorum sp. nov., isolated from a eutrophic reservoir during the Microcystis bloom period.</title>
        <authorList>
            <person name="Kang M."/>
            <person name="Le V."/>
            <person name="Ko S.-R."/>
            <person name="Lee S.-A."/>
            <person name="Ahn C.-Y."/>
        </authorList>
    </citation>
    <scope>NUCLEOTIDE SEQUENCE [LARGE SCALE GENOMIC DNA]</scope>
    <source>
        <strain evidence="6 7">HBC54</strain>
    </source>
</reference>
<evidence type="ECO:0000256" key="4">
    <source>
        <dbReference type="ARBA" id="ARBA00023004"/>
    </source>
</evidence>
<dbReference type="SUPFAM" id="SSF46458">
    <property type="entry name" value="Globin-like"/>
    <property type="match status" value="1"/>
</dbReference>